<keyword evidence="2" id="KW-1185">Reference proteome</keyword>
<sequence length="719" mass="78980">MLCALTLSATALAEVPTSARPSGNLIFQTDKPWSPRVNVDAGTVMVYGIDESLRARIRSWREHGYRVAVMTGVSWGFYADYLRGDFDGREHWDETQEAQGGKLLLHTGREVPYMVPTQAYGRYLNQGIRRALEAGAEAIYLEEPEFWAKAGWSSAFKAAWRAHYGRSWEAPDSSPDAQYRASRLKYKLYRDALAQVFTFVREWGAAHGRMIPCYVATHSVLNYAQWKIVSPESSLLDVGADGYIAQVWTGTARTPTVYEGVKAERTFESAFLEYGALQNIARSSGKTIWYLNDPIEDNPNHSWIDYRRNWESTLTASLMQPDVANYEVLPWPDRIFGADALYPTAEHTPTSAGKSSKSLIPPAYFAELQTVFHALSELPGTTAQWQAAGTSGVGVLVSDSIMFQRAAPAPSDPALGNFYGLALPLLMRGIPVEPVQVETSHPRANHDPLDAYKLLVLTYEGQKPPSAAFHTQLANWVRRGGALVVVDDDAEPYHRASDWWNTGANDYATPRQHLFETLGITDAAAKHGVATGKGWVHFALRSPSALGRAMGGSDTVRALARSAAVAVGLPWRESPALVLRRGPYIIAAGIEVADHARPIVLSGRYLDLFDAEQPLIREVNVSAGSRRLLVDLDQLATHTIAAAGARITGVTSDARHLSFKQSGMRGNAGTTALISIVAKSAPKRVLCDGERLANTTFADGVLRIRTSSDERPRTIDIIW</sequence>
<organism evidence="1 2">
    <name type="scientific">Novosphingobium guangzhouense</name>
    <dbReference type="NCBI Taxonomy" id="1850347"/>
    <lineage>
        <taxon>Bacteria</taxon>
        <taxon>Pseudomonadati</taxon>
        <taxon>Pseudomonadota</taxon>
        <taxon>Alphaproteobacteria</taxon>
        <taxon>Sphingomonadales</taxon>
        <taxon>Sphingomonadaceae</taxon>
        <taxon>Novosphingobium</taxon>
    </lineage>
</organism>
<evidence type="ECO:0000313" key="1">
    <source>
        <dbReference type="EMBL" id="PNU02285.1"/>
    </source>
</evidence>
<comment type="caution">
    <text evidence="1">The sequence shown here is derived from an EMBL/GenBank/DDBJ whole genome shotgun (WGS) entry which is preliminary data.</text>
</comment>
<name>A0A2K2FU13_9SPHN</name>
<evidence type="ECO:0008006" key="3">
    <source>
        <dbReference type="Google" id="ProtNLM"/>
    </source>
</evidence>
<proteinExistence type="predicted"/>
<gene>
    <name evidence="1" type="ORF">A8V01_10275</name>
</gene>
<dbReference type="Proteomes" id="UP000236327">
    <property type="component" value="Unassembled WGS sequence"/>
</dbReference>
<evidence type="ECO:0000313" key="2">
    <source>
        <dbReference type="Proteomes" id="UP000236327"/>
    </source>
</evidence>
<accession>A0A2K2FU13</accession>
<protein>
    <recommendedName>
        <fullName evidence="3">Glycoside hydrolase family 42 N-terminal domain-containing protein</fullName>
    </recommendedName>
</protein>
<dbReference type="EMBL" id="LYMM01000084">
    <property type="protein sequence ID" value="PNU02285.1"/>
    <property type="molecule type" value="Genomic_DNA"/>
</dbReference>
<reference evidence="1 2" key="1">
    <citation type="submission" date="2016-05" db="EMBL/GenBank/DDBJ databases">
        <title>Complete genome sequence of Novosphingobium guangzhouense SA925(T).</title>
        <authorList>
            <person name="Sha S."/>
        </authorList>
    </citation>
    <scope>NUCLEOTIDE SEQUENCE [LARGE SCALE GENOMIC DNA]</scope>
    <source>
        <strain evidence="1 2">SA925</strain>
    </source>
</reference>
<dbReference type="AlphaFoldDB" id="A0A2K2FU13"/>